<dbReference type="EMBL" id="BARV01010073">
    <property type="protein sequence ID" value="GAI07663.1"/>
    <property type="molecule type" value="Genomic_DNA"/>
</dbReference>
<gene>
    <name evidence="1" type="ORF">S06H3_19638</name>
</gene>
<comment type="caution">
    <text evidence="1">The sequence shown here is derived from an EMBL/GenBank/DDBJ whole genome shotgun (WGS) entry which is preliminary data.</text>
</comment>
<protein>
    <submittedName>
        <fullName evidence="1">Uncharacterized protein</fullName>
    </submittedName>
</protein>
<name>X1KLV8_9ZZZZ</name>
<organism evidence="1">
    <name type="scientific">marine sediment metagenome</name>
    <dbReference type="NCBI Taxonomy" id="412755"/>
    <lineage>
        <taxon>unclassified sequences</taxon>
        <taxon>metagenomes</taxon>
        <taxon>ecological metagenomes</taxon>
    </lineage>
</organism>
<dbReference type="AlphaFoldDB" id="X1KLV8"/>
<proteinExistence type="predicted"/>
<reference evidence="1" key="1">
    <citation type="journal article" date="2014" name="Front. Microbiol.">
        <title>High frequency of phylogenetically diverse reductive dehalogenase-homologous genes in deep subseafloor sedimentary metagenomes.</title>
        <authorList>
            <person name="Kawai M."/>
            <person name="Futagami T."/>
            <person name="Toyoda A."/>
            <person name="Takaki Y."/>
            <person name="Nishi S."/>
            <person name="Hori S."/>
            <person name="Arai W."/>
            <person name="Tsubouchi T."/>
            <person name="Morono Y."/>
            <person name="Uchiyama I."/>
            <person name="Ito T."/>
            <person name="Fujiyama A."/>
            <person name="Inagaki F."/>
            <person name="Takami H."/>
        </authorList>
    </citation>
    <scope>NUCLEOTIDE SEQUENCE</scope>
    <source>
        <strain evidence="1">Expedition CK06-06</strain>
    </source>
</reference>
<evidence type="ECO:0000313" key="1">
    <source>
        <dbReference type="EMBL" id="GAI07663.1"/>
    </source>
</evidence>
<accession>X1KLV8</accession>
<sequence length="62" mass="7155">MTIETRINRVVTLLNRVKKYADLVSTDNFEKQTLADMKGNVKDILDEAKDEIGEIKSEVDNW</sequence>